<dbReference type="KEGG" id="acz:Acaty_c1528"/>
<keyword evidence="9 18" id="KW-0963">Cytoplasm</keyword>
<dbReference type="SUPFAM" id="SSF56796">
    <property type="entry name" value="Dehydroquinate synthase-like"/>
    <property type="match status" value="1"/>
</dbReference>
<evidence type="ECO:0000256" key="7">
    <source>
        <dbReference type="ARBA" id="ARBA00013031"/>
    </source>
</evidence>
<feature type="domain" description="3-dehydroquinate synthase N-terminal" evidence="19">
    <location>
        <begin position="67"/>
        <end position="179"/>
    </location>
</feature>
<keyword evidence="16 18" id="KW-0456">Lyase</keyword>
<keyword evidence="15 18" id="KW-0057">Aromatic amino acid biosynthesis</keyword>
<evidence type="ECO:0000256" key="16">
    <source>
        <dbReference type="ARBA" id="ARBA00023239"/>
    </source>
</evidence>
<feature type="binding site" evidence="18">
    <location>
        <position position="264"/>
    </location>
    <ligand>
        <name>Zn(2+)</name>
        <dbReference type="ChEBI" id="CHEBI:29105"/>
    </ligand>
</feature>
<feature type="binding site" evidence="18">
    <location>
        <position position="247"/>
    </location>
    <ligand>
        <name>Zn(2+)</name>
        <dbReference type="ChEBI" id="CHEBI:29105"/>
    </ligand>
</feature>
<feature type="binding site" evidence="18">
    <location>
        <begin position="105"/>
        <end position="109"/>
    </location>
    <ligand>
        <name>NAD(+)</name>
        <dbReference type="ChEBI" id="CHEBI:57540"/>
    </ligand>
</feature>
<evidence type="ECO:0000259" key="20">
    <source>
        <dbReference type="Pfam" id="PF24621"/>
    </source>
</evidence>
<evidence type="ECO:0000256" key="4">
    <source>
        <dbReference type="ARBA" id="ARBA00004496"/>
    </source>
</evidence>
<reference evidence="21 22" key="1">
    <citation type="journal article" date="2009" name="J. Bacteriol.">
        <title>Draft genome sequence of the extremely acidophilic bacterium Acidithiobacillus caldus ATCC 51756 reveals metabolic versatility in the genus Acidithiobacillus.</title>
        <authorList>
            <person name="Valdes J."/>
            <person name="Quatrini R."/>
            <person name="Hallberg K."/>
            <person name="Dopson M."/>
            <person name="Valenzuela P.D."/>
            <person name="Holmes D.S."/>
        </authorList>
    </citation>
    <scope>NUCLEOTIDE SEQUENCE [LARGE SCALE GENOMIC DNA]</scope>
    <source>
        <strain evidence="22">ATCC 51756 / DSM 8584 / KU</strain>
    </source>
</reference>
<dbReference type="InterPro" id="IPR016037">
    <property type="entry name" value="DHQ_synth_AroB"/>
</dbReference>
<dbReference type="EMBL" id="CP005986">
    <property type="protein sequence ID" value="AIA55393.1"/>
    <property type="molecule type" value="Genomic_DNA"/>
</dbReference>
<sequence>MPSLHVDLGPRSYPIHIGSGLLADAELFLPHCNSGPVAIFSDDRVAALHLPALRRTLTEAGKPFIEVIVPAGEESKSLQQVESVCGRLLEAGFGRDSTLFALGGGVIGDLGGFVAAIYQRGIPFLQIPTTLLAMVDSSVGGKTGVNHALGKNMIGAFYQPRAVVADLDTLDTLPEREFRSGLAEVIKYGLISDPGFFAWLEEHLDAVLAEDSDALSHVIATSCKDKAEVVARDEQEAGRRAILNFGHTFGHAIEAASGYGHYLHGEAVAIGMIMAADLSRRLDLLRESEQQRIYQIVEGAGLPTLCPRLPAEEYLRYMRVDKKAKGGQIRFILLRGIGAATITGDVPQAALIQTLNAFMEP</sequence>
<dbReference type="GO" id="GO:0008652">
    <property type="term" value="P:amino acid biosynthetic process"/>
    <property type="evidence" value="ECO:0007669"/>
    <property type="project" value="UniProtKB-KW"/>
</dbReference>
<evidence type="ECO:0000313" key="21">
    <source>
        <dbReference type="EMBL" id="AIA55393.1"/>
    </source>
</evidence>
<gene>
    <name evidence="18" type="primary">aroB</name>
    <name evidence="21" type="ORF">Acaty_c1528</name>
</gene>
<dbReference type="GO" id="GO:0000166">
    <property type="term" value="F:nucleotide binding"/>
    <property type="evidence" value="ECO:0007669"/>
    <property type="project" value="UniProtKB-KW"/>
</dbReference>
<name>A0A059ZVA6_ACICK</name>
<proteinExistence type="inferred from homology"/>
<dbReference type="PIRSF" id="PIRSF001455">
    <property type="entry name" value="DHQ_synth"/>
    <property type="match status" value="1"/>
</dbReference>
<comment type="cofactor">
    <cofactor evidence="2 18">
        <name>NAD(+)</name>
        <dbReference type="ChEBI" id="CHEBI:57540"/>
    </cofactor>
</comment>
<feature type="binding site" evidence="18">
    <location>
        <begin position="129"/>
        <end position="130"/>
    </location>
    <ligand>
        <name>NAD(+)</name>
        <dbReference type="ChEBI" id="CHEBI:57540"/>
    </ligand>
</feature>
<keyword evidence="12 18" id="KW-0547">Nucleotide-binding</keyword>
<dbReference type="InterPro" id="IPR056179">
    <property type="entry name" value="DHQS_C"/>
</dbReference>
<dbReference type="HOGENOM" id="CLU_001201_0_2_6"/>
<evidence type="ECO:0000256" key="18">
    <source>
        <dbReference type="HAMAP-Rule" id="MF_00110"/>
    </source>
</evidence>
<feature type="binding site" evidence="18">
    <location>
        <position position="151"/>
    </location>
    <ligand>
        <name>NAD(+)</name>
        <dbReference type="ChEBI" id="CHEBI:57540"/>
    </ligand>
</feature>
<dbReference type="UniPathway" id="UPA00053">
    <property type="reaction ID" value="UER00085"/>
</dbReference>
<evidence type="ECO:0000256" key="9">
    <source>
        <dbReference type="ARBA" id="ARBA00022490"/>
    </source>
</evidence>
<dbReference type="GO" id="GO:0003856">
    <property type="term" value="F:3-dehydroquinate synthase activity"/>
    <property type="evidence" value="ECO:0007669"/>
    <property type="project" value="UniProtKB-UniRule"/>
</dbReference>
<accession>A0A059ZVA6</accession>
<evidence type="ECO:0000256" key="12">
    <source>
        <dbReference type="ARBA" id="ARBA00022741"/>
    </source>
</evidence>
<dbReference type="eggNOG" id="COG0337">
    <property type="taxonomic scope" value="Bacteria"/>
</dbReference>
<feature type="binding site" evidence="18">
    <location>
        <position position="142"/>
    </location>
    <ligand>
        <name>NAD(+)</name>
        <dbReference type="ChEBI" id="CHEBI:57540"/>
    </ligand>
</feature>
<keyword evidence="11 18" id="KW-0479">Metal-binding</keyword>
<evidence type="ECO:0000259" key="19">
    <source>
        <dbReference type="Pfam" id="PF01761"/>
    </source>
</evidence>
<dbReference type="PANTHER" id="PTHR43622">
    <property type="entry name" value="3-DEHYDROQUINATE SYNTHASE"/>
    <property type="match status" value="1"/>
</dbReference>
<keyword evidence="13 18" id="KW-0862">Zinc</keyword>
<dbReference type="GO" id="GO:0009073">
    <property type="term" value="P:aromatic amino acid family biosynthetic process"/>
    <property type="evidence" value="ECO:0007669"/>
    <property type="project" value="UniProtKB-KW"/>
</dbReference>
<feature type="domain" description="3-dehydroquinate synthase C-terminal" evidence="20">
    <location>
        <begin position="181"/>
        <end position="324"/>
    </location>
</feature>
<dbReference type="Gene3D" id="3.40.50.1970">
    <property type="match status" value="1"/>
</dbReference>
<dbReference type="Pfam" id="PF24621">
    <property type="entry name" value="DHQS_C"/>
    <property type="match status" value="1"/>
</dbReference>
<dbReference type="InterPro" id="IPR030963">
    <property type="entry name" value="DHQ_synth_fam"/>
</dbReference>
<feature type="binding site" evidence="18">
    <location>
        <begin position="169"/>
        <end position="172"/>
    </location>
    <ligand>
        <name>NAD(+)</name>
        <dbReference type="ChEBI" id="CHEBI:57540"/>
    </ligand>
</feature>
<comment type="function">
    <text evidence="3 18">Catalyzes the conversion of 3-deoxy-D-arabino-heptulosonate 7-phosphate (DAHP) to dehydroquinate (DHQ).</text>
</comment>
<comment type="caution">
    <text evidence="18">Lacks conserved residue(s) required for the propagation of feature annotation.</text>
</comment>
<evidence type="ECO:0000256" key="15">
    <source>
        <dbReference type="ARBA" id="ARBA00023141"/>
    </source>
</evidence>
<comment type="cofactor">
    <cofactor evidence="18">
        <name>Co(2+)</name>
        <dbReference type="ChEBI" id="CHEBI:48828"/>
    </cofactor>
    <cofactor evidence="18">
        <name>Zn(2+)</name>
        <dbReference type="ChEBI" id="CHEBI:29105"/>
    </cofactor>
    <text evidence="18">Binds 1 divalent metal cation per subunit. Can use either Co(2+) or Zn(2+).</text>
</comment>
<evidence type="ECO:0000256" key="1">
    <source>
        <dbReference type="ARBA" id="ARBA00001393"/>
    </source>
</evidence>
<evidence type="ECO:0000256" key="5">
    <source>
        <dbReference type="ARBA" id="ARBA00004661"/>
    </source>
</evidence>
<dbReference type="InterPro" id="IPR050071">
    <property type="entry name" value="Dehydroquinate_synthase"/>
</dbReference>
<organism evidence="21 22">
    <name type="scientific">Acidithiobacillus caldus (strain ATCC 51756 / DSM 8584 / KU)</name>
    <dbReference type="NCBI Taxonomy" id="637389"/>
    <lineage>
        <taxon>Bacteria</taxon>
        <taxon>Pseudomonadati</taxon>
        <taxon>Pseudomonadota</taxon>
        <taxon>Acidithiobacillia</taxon>
        <taxon>Acidithiobacillales</taxon>
        <taxon>Acidithiobacillaceae</taxon>
        <taxon>Acidithiobacillus</taxon>
    </lineage>
</organism>
<dbReference type="InterPro" id="IPR030960">
    <property type="entry name" value="DHQS/DOIS_N"/>
</dbReference>
<dbReference type="CDD" id="cd08195">
    <property type="entry name" value="DHQS"/>
    <property type="match status" value="1"/>
</dbReference>
<dbReference type="GO" id="GO:0009423">
    <property type="term" value="P:chorismate biosynthetic process"/>
    <property type="evidence" value="ECO:0007669"/>
    <property type="project" value="UniProtKB-UniRule"/>
</dbReference>
<evidence type="ECO:0000256" key="2">
    <source>
        <dbReference type="ARBA" id="ARBA00001911"/>
    </source>
</evidence>
<comment type="pathway">
    <text evidence="5 18">Metabolic intermediate biosynthesis; chorismate biosynthesis; chorismate from D-erythrose 4-phosphate and phosphoenolpyruvate: step 2/7.</text>
</comment>
<feature type="binding site" evidence="18">
    <location>
        <position position="184"/>
    </location>
    <ligand>
        <name>Zn(2+)</name>
        <dbReference type="ChEBI" id="CHEBI:29105"/>
    </ligand>
</feature>
<evidence type="ECO:0000256" key="6">
    <source>
        <dbReference type="ARBA" id="ARBA00005412"/>
    </source>
</evidence>
<evidence type="ECO:0000256" key="13">
    <source>
        <dbReference type="ARBA" id="ARBA00022833"/>
    </source>
</evidence>
<dbReference type="NCBIfam" id="TIGR01357">
    <property type="entry name" value="aroB"/>
    <property type="match status" value="1"/>
</dbReference>
<evidence type="ECO:0000256" key="14">
    <source>
        <dbReference type="ARBA" id="ARBA00023027"/>
    </source>
</evidence>
<comment type="subcellular location">
    <subcellularLocation>
        <location evidence="4 18">Cytoplasm</location>
    </subcellularLocation>
</comment>
<evidence type="ECO:0000256" key="8">
    <source>
        <dbReference type="ARBA" id="ARBA00017684"/>
    </source>
</evidence>
<dbReference type="GeneID" id="92931727"/>
<dbReference type="Gene3D" id="1.20.1090.10">
    <property type="entry name" value="Dehydroquinate synthase-like - alpha domain"/>
    <property type="match status" value="1"/>
</dbReference>
<protein>
    <recommendedName>
        <fullName evidence="8 18">3-dehydroquinate synthase</fullName>
        <shortName evidence="18">DHQS</shortName>
        <ecNumber evidence="7 18">4.2.3.4</ecNumber>
    </recommendedName>
</protein>
<dbReference type="EC" id="4.2.3.4" evidence="7 18"/>
<dbReference type="Proteomes" id="UP000005522">
    <property type="component" value="Chromosome"/>
</dbReference>
<dbReference type="HAMAP" id="MF_00110">
    <property type="entry name" value="DHQ_synthase"/>
    <property type="match status" value="1"/>
</dbReference>
<evidence type="ECO:0000256" key="3">
    <source>
        <dbReference type="ARBA" id="ARBA00003485"/>
    </source>
</evidence>
<evidence type="ECO:0000256" key="11">
    <source>
        <dbReference type="ARBA" id="ARBA00022723"/>
    </source>
</evidence>
<evidence type="ECO:0000256" key="17">
    <source>
        <dbReference type="ARBA" id="ARBA00023285"/>
    </source>
</evidence>
<dbReference type="FunFam" id="3.40.50.1970:FF:000001">
    <property type="entry name" value="3-dehydroquinate synthase"/>
    <property type="match status" value="1"/>
</dbReference>
<dbReference type="AlphaFoldDB" id="A0A059ZVA6"/>
<dbReference type="RefSeq" id="WP_004872404.1">
    <property type="nucleotide sequence ID" value="NZ_CP005986.1"/>
</dbReference>
<dbReference type="PANTHER" id="PTHR43622:SF7">
    <property type="entry name" value="3-DEHYDROQUINATE SYNTHASE, CHLOROPLASTIC"/>
    <property type="match status" value="1"/>
</dbReference>
<evidence type="ECO:0000313" key="22">
    <source>
        <dbReference type="Proteomes" id="UP000005522"/>
    </source>
</evidence>
<comment type="catalytic activity">
    <reaction evidence="1 18">
        <text>7-phospho-2-dehydro-3-deoxy-D-arabino-heptonate = 3-dehydroquinate + phosphate</text>
        <dbReference type="Rhea" id="RHEA:21968"/>
        <dbReference type="ChEBI" id="CHEBI:32364"/>
        <dbReference type="ChEBI" id="CHEBI:43474"/>
        <dbReference type="ChEBI" id="CHEBI:58394"/>
        <dbReference type="EC" id="4.2.3.4"/>
    </reaction>
</comment>
<evidence type="ECO:0000256" key="10">
    <source>
        <dbReference type="ARBA" id="ARBA00022605"/>
    </source>
</evidence>
<dbReference type="GO" id="GO:0005737">
    <property type="term" value="C:cytoplasm"/>
    <property type="evidence" value="ECO:0007669"/>
    <property type="project" value="UniProtKB-SubCell"/>
</dbReference>
<dbReference type="Pfam" id="PF01761">
    <property type="entry name" value="DHQ_synthase"/>
    <property type="match status" value="1"/>
</dbReference>
<keyword evidence="17 18" id="KW-0170">Cobalt</keyword>
<comment type="similarity">
    <text evidence="6 18">Belongs to the sugar phosphate cyclases superfamily. Dehydroquinate synthase family.</text>
</comment>
<keyword evidence="10 18" id="KW-0028">Amino-acid biosynthesis</keyword>
<dbReference type="GO" id="GO:0046872">
    <property type="term" value="F:metal ion binding"/>
    <property type="evidence" value="ECO:0007669"/>
    <property type="project" value="UniProtKB-KW"/>
</dbReference>
<keyword evidence="14 18" id="KW-0520">NAD</keyword>